<keyword evidence="3" id="KW-1185">Reference proteome</keyword>
<dbReference type="Pfam" id="PF13527">
    <property type="entry name" value="Acetyltransf_9"/>
    <property type="match status" value="1"/>
</dbReference>
<organism evidence="2 3">
    <name type="scientific">Lentzea tibetensis</name>
    <dbReference type="NCBI Taxonomy" id="2591470"/>
    <lineage>
        <taxon>Bacteria</taxon>
        <taxon>Bacillati</taxon>
        <taxon>Actinomycetota</taxon>
        <taxon>Actinomycetes</taxon>
        <taxon>Pseudonocardiales</taxon>
        <taxon>Pseudonocardiaceae</taxon>
        <taxon>Lentzea</taxon>
    </lineage>
</organism>
<accession>A0A563EQK9</accession>
<dbReference type="InterPro" id="IPR025559">
    <property type="entry name" value="Eis_dom"/>
</dbReference>
<keyword evidence="2" id="KW-0808">Transferase</keyword>
<gene>
    <name evidence="2" type="ORF">FKR81_22150</name>
</gene>
<dbReference type="InterPro" id="IPR036527">
    <property type="entry name" value="SCP2_sterol-bd_dom_sf"/>
</dbReference>
<dbReference type="Gene3D" id="3.30.1050.10">
    <property type="entry name" value="SCP2 sterol-binding domain"/>
    <property type="match status" value="1"/>
</dbReference>
<protein>
    <submittedName>
        <fullName evidence="2">GNAT family N-acetyltransferase</fullName>
    </submittedName>
</protein>
<comment type="caution">
    <text evidence="2">The sequence shown here is derived from an EMBL/GenBank/DDBJ whole genome shotgun (WGS) entry which is preliminary data.</text>
</comment>
<dbReference type="InterPro" id="IPR016181">
    <property type="entry name" value="Acyl_CoA_acyltransferase"/>
</dbReference>
<name>A0A563EQK9_9PSEU</name>
<dbReference type="SUPFAM" id="SSF55718">
    <property type="entry name" value="SCP-like"/>
    <property type="match status" value="1"/>
</dbReference>
<evidence type="ECO:0000313" key="2">
    <source>
        <dbReference type="EMBL" id="TWP49940.1"/>
    </source>
</evidence>
<dbReference type="PROSITE" id="PS51186">
    <property type="entry name" value="GNAT"/>
    <property type="match status" value="1"/>
</dbReference>
<feature type="domain" description="N-acetyltransferase" evidence="1">
    <location>
        <begin position="1"/>
        <end position="137"/>
    </location>
</feature>
<evidence type="ECO:0000259" key="1">
    <source>
        <dbReference type="PROSITE" id="PS51186"/>
    </source>
</evidence>
<evidence type="ECO:0000313" key="3">
    <source>
        <dbReference type="Proteomes" id="UP000316639"/>
    </source>
</evidence>
<dbReference type="OrthoDB" id="3498897at2"/>
<dbReference type="PANTHER" id="PTHR37817">
    <property type="entry name" value="N-ACETYLTRANSFERASE EIS"/>
    <property type="match status" value="1"/>
</dbReference>
<reference evidence="2 3" key="1">
    <citation type="submission" date="2019-07" db="EMBL/GenBank/DDBJ databases">
        <title>Lentzea xizangensis sp. nov., isolated from Qinghai-Tibetan Plateau Soils.</title>
        <authorList>
            <person name="Huang J."/>
        </authorList>
    </citation>
    <scope>NUCLEOTIDE SEQUENCE [LARGE SCALE GENOMIC DNA]</scope>
    <source>
        <strain evidence="2 3">FXJ1.1311</strain>
    </source>
</reference>
<dbReference type="AlphaFoldDB" id="A0A563EQK9"/>
<dbReference type="EMBL" id="VOBR01000014">
    <property type="protein sequence ID" value="TWP49940.1"/>
    <property type="molecule type" value="Genomic_DNA"/>
</dbReference>
<dbReference type="RefSeq" id="WP_146354040.1">
    <property type="nucleotide sequence ID" value="NZ_VOBR01000014.1"/>
</dbReference>
<dbReference type="Gene3D" id="3.40.630.30">
    <property type="match status" value="2"/>
</dbReference>
<dbReference type="GO" id="GO:0030649">
    <property type="term" value="P:aminoglycoside antibiotic catabolic process"/>
    <property type="evidence" value="ECO:0007669"/>
    <property type="project" value="TreeGrafter"/>
</dbReference>
<sequence length="384" mass="41709">MDIREQTEDDFEHVQRIRKLAFGRVNEDAPRIEPGSRGLVAALDGRPAGVLGIGEYAQFFGGRAVPMGGIGGVAVDPYARGRGVASQLLDTALRTMREHGQVLSVLYPTVPELYRTRGWDRAGVFEWTTLPMDRLLAAPKPGTRLRAEPATENTLKALHECYVGLARTVNGMIDRRPPRVDVSKVLEMDTVSVLPGDDGTVRGYLTAQRQSDGGLKVFDLIGTDPDAQLSLLAELKSWTGIVENLQIRITDPGLLSFLTSQQLRYDVGRSTWLMRVVDLPAAVAARGWPTHLRDSAVDIEVVDETAPWHAGRHRIVVEDGSVRCEPGGSGAVTMTARALGPWFSGMHDTHALRRAGLLDGDPADAALLDQLAAAPGVPRLADFF</sequence>
<dbReference type="SUPFAM" id="SSF55729">
    <property type="entry name" value="Acyl-CoA N-acyltransferases (Nat)"/>
    <property type="match status" value="1"/>
</dbReference>
<dbReference type="CDD" id="cd04301">
    <property type="entry name" value="NAT_SF"/>
    <property type="match status" value="1"/>
</dbReference>
<dbReference type="InterPro" id="IPR000182">
    <property type="entry name" value="GNAT_dom"/>
</dbReference>
<dbReference type="GO" id="GO:0034069">
    <property type="term" value="F:aminoglycoside N-acetyltransferase activity"/>
    <property type="evidence" value="ECO:0007669"/>
    <property type="project" value="TreeGrafter"/>
</dbReference>
<dbReference type="Pfam" id="PF13530">
    <property type="entry name" value="SCP2_2"/>
    <property type="match status" value="1"/>
</dbReference>
<dbReference type="PANTHER" id="PTHR37817:SF1">
    <property type="entry name" value="N-ACETYLTRANSFERASE EIS"/>
    <property type="match status" value="1"/>
</dbReference>
<dbReference type="InterPro" id="IPR051554">
    <property type="entry name" value="Acetyltransferase_Eis"/>
</dbReference>
<proteinExistence type="predicted"/>
<dbReference type="Proteomes" id="UP000316639">
    <property type="component" value="Unassembled WGS sequence"/>
</dbReference>